<keyword evidence="5" id="KW-1185">Reference proteome</keyword>
<evidence type="ECO:0000256" key="1">
    <source>
        <dbReference type="ARBA" id="ARBA00022614"/>
    </source>
</evidence>
<dbReference type="Proteomes" id="UP001558613">
    <property type="component" value="Unassembled WGS sequence"/>
</dbReference>
<feature type="domain" description="NACHT LRR and PYD" evidence="3">
    <location>
        <begin position="9"/>
        <end position="72"/>
    </location>
</feature>
<name>A0ABR3LX23_9TELE</name>
<reference evidence="4 5" key="1">
    <citation type="submission" date="2023-09" db="EMBL/GenBank/DDBJ databases">
        <authorList>
            <person name="Wang M."/>
        </authorList>
    </citation>
    <scope>NUCLEOTIDE SEQUENCE [LARGE SCALE GENOMIC DNA]</scope>
    <source>
        <strain evidence="4">GT-2023</strain>
        <tissue evidence="4">Liver</tissue>
    </source>
</reference>
<dbReference type="EMBL" id="JAYMGO010000017">
    <property type="protein sequence ID" value="KAL1257432.1"/>
    <property type="molecule type" value="Genomic_DNA"/>
</dbReference>
<dbReference type="PANTHER" id="PTHR24106">
    <property type="entry name" value="NACHT, LRR AND CARD DOMAINS-CONTAINING"/>
    <property type="match status" value="1"/>
</dbReference>
<gene>
    <name evidence="4" type="ORF">QQF64_010676</name>
</gene>
<dbReference type="Pfam" id="PF17776">
    <property type="entry name" value="NLRC4_HD2"/>
    <property type="match status" value="1"/>
</dbReference>
<organism evidence="4 5">
    <name type="scientific">Cirrhinus molitorella</name>
    <name type="common">mud carp</name>
    <dbReference type="NCBI Taxonomy" id="172907"/>
    <lineage>
        <taxon>Eukaryota</taxon>
        <taxon>Metazoa</taxon>
        <taxon>Chordata</taxon>
        <taxon>Craniata</taxon>
        <taxon>Vertebrata</taxon>
        <taxon>Euteleostomi</taxon>
        <taxon>Actinopterygii</taxon>
        <taxon>Neopterygii</taxon>
        <taxon>Teleostei</taxon>
        <taxon>Ostariophysi</taxon>
        <taxon>Cypriniformes</taxon>
        <taxon>Cyprinidae</taxon>
        <taxon>Labeoninae</taxon>
        <taxon>Labeonini</taxon>
        <taxon>Cirrhinus</taxon>
    </lineage>
</organism>
<evidence type="ECO:0000313" key="4">
    <source>
        <dbReference type="EMBL" id="KAL1257432.1"/>
    </source>
</evidence>
<feature type="non-terminal residue" evidence="4">
    <location>
        <position position="72"/>
    </location>
</feature>
<sequence length="72" mass="8438">RYSWKNSLYELLKAAVAKSLRSENGHLDLFLRFLLGISLEFNQRLLQDLLTHTVNSSETIKRTAQYIKDKIK</sequence>
<proteinExistence type="predicted"/>
<keyword evidence="1" id="KW-0433">Leucine-rich repeat</keyword>
<keyword evidence="2" id="KW-0677">Repeat</keyword>
<accession>A0ABR3LX23</accession>
<protein>
    <recommendedName>
        <fullName evidence="3">NACHT LRR and PYD domain-containing protein</fullName>
    </recommendedName>
</protein>
<dbReference type="InterPro" id="IPR041267">
    <property type="entry name" value="NLRP_HD2"/>
</dbReference>
<comment type="caution">
    <text evidence="4">The sequence shown here is derived from an EMBL/GenBank/DDBJ whole genome shotgun (WGS) entry which is preliminary data.</text>
</comment>
<feature type="non-terminal residue" evidence="4">
    <location>
        <position position="1"/>
    </location>
</feature>
<evidence type="ECO:0000256" key="2">
    <source>
        <dbReference type="ARBA" id="ARBA00022737"/>
    </source>
</evidence>
<evidence type="ECO:0000259" key="3">
    <source>
        <dbReference type="Pfam" id="PF17776"/>
    </source>
</evidence>
<dbReference type="InterPro" id="IPR051261">
    <property type="entry name" value="NLR"/>
</dbReference>
<evidence type="ECO:0000313" key="5">
    <source>
        <dbReference type="Proteomes" id="UP001558613"/>
    </source>
</evidence>